<comment type="cofactor">
    <cofactor evidence="1">
        <name>FAD</name>
        <dbReference type="ChEBI" id="CHEBI:57692"/>
    </cofactor>
</comment>
<evidence type="ECO:0000313" key="7">
    <source>
        <dbReference type="Proteomes" id="UP000032046"/>
    </source>
</evidence>
<comment type="caution">
    <text evidence="6">The sequence shown here is derived from an EMBL/GenBank/DDBJ whole genome shotgun (WGS) entry which is preliminary data.</text>
</comment>
<dbReference type="Pfam" id="PF03486">
    <property type="entry name" value="HI0933_like"/>
    <property type="match status" value="1"/>
</dbReference>
<dbReference type="InterPro" id="IPR023166">
    <property type="entry name" value="BaiN-like_dom_sf"/>
</dbReference>
<dbReference type="InterPro" id="IPR057661">
    <property type="entry name" value="RsdA/BaiN/AoA(So)_Rossmann"/>
</dbReference>
<gene>
    <name evidence="6" type="ORF">ST44_07685</name>
</gene>
<dbReference type="OrthoDB" id="9773233at2"/>
<proteinExistence type="predicted"/>
<dbReference type="Pfam" id="PF22780">
    <property type="entry name" value="HI0933_like_1st"/>
    <property type="match status" value="1"/>
</dbReference>
<organism evidence="6 7">
    <name type="scientific">Prevotella pectinovora</name>
    <dbReference type="NCBI Taxonomy" id="1602169"/>
    <lineage>
        <taxon>Bacteria</taxon>
        <taxon>Pseudomonadati</taxon>
        <taxon>Bacteroidota</taxon>
        <taxon>Bacteroidia</taxon>
        <taxon>Bacteroidales</taxon>
        <taxon>Prevotellaceae</taxon>
        <taxon>Prevotella</taxon>
    </lineage>
</organism>
<dbReference type="PANTHER" id="PTHR42887">
    <property type="entry name" value="OS12G0638800 PROTEIN"/>
    <property type="match status" value="1"/>
</dbReference>
<keyword evidence="3" id="KW-0274">FAD</keyword>
<dbReference type="NCBIfam" id="TIGR00275">
    <property type="entry name" value="aminoacetone oxidase family FAD-binding enzyme"/>
    <property type="match status" value="1"/>
</dbReference>
<dbReference type="Proteomes" id="UP000032046">
    <property type="component" value="Unassembled WGS sequence"/>
</dbReference>
<dbReference type="InterPro" id="IPR055178">
    <property type="entry name" value="RsdA/BaiN/AoA(So)-like_dom"/>
</dbReference>
<evidence type="ECO:0000256" key="3">
    <source>
        <dbReference type="ARBA" id="ARBA00022827"/>
    </source>
</evidence>
<sequence length="411" mass="45044">MHIAVIGAGAAGCFAAIGIKRRLPEADVTIYEGGKRQLAKVSVTGGGRCNLTNSFNQVKSLAHIYPRGERLMKRLLKGFSHTDAYEWFENEGVRLTTQEDECVFPVSQDAMEIVNTLTQIINRLGIRLLTGHRVELISHDKENGKYSLRFGGNRSSATADCVVVAIGGTPAASQLNMFSPLDIITENPVPSLFSMCLPGDGITKLMGTVVEEATTSIPGTKFKADGPLLITHWGMSGPAILKLSSHAARFLHEHEYKTDICINWCGGRKAEEVTEELSAISASNTKKQLASAYPPHLNARLWQHLIERSQVNPQLRWGELQRKGLNKLVNTLTADIRRVDGKCRFKEEFVTCGGVSLKNVNHSTLESKDHDGLYFAGEVLDVDAVTGGFNLQAAWTMGHTVAVAIEKKYKN</sequence>
<dbReference type="SUPFAM" id="SSF160996">
    <property type="entry name" value="HI0933 insert domain-like"/>
    <property type="match status" value="1"/>
</dbReference>
<dbReference type="STRING" id="1602171.ST44_07685"/>
<evidence type="ECO:0000313" key="6">
    <source>
        <dbReference type="EMBL" id="KIP62346.1"/>
    </source>
</evidence>
<protein>
    <submittedName>
        <fullName evidence="6">Flavoprotein</fullName>
    </submittedName>
</protein>
<dbReference type="SUPFAM" id="SSF51905">
    <property type="entry name" value="FAD/NAD(P)-binding domain"/>
    <property type="match status" value="1"/>
</dbReference>
<dbReference type="Gene3D" id="3.50.50.60">
    <property type="entry name" value="FAD/NAD(P)-binding domain"/>
    <property type="match status" value="1"/>
</dbReference>
<dbReference type="InterPro" id="IPR036188">
    <property type="entry name" value="FAD/NAD-bd_sf"/>
</dbReference>
<evidence type="ECO:0000256" key="2">
    <source>
        <dbReference type="ARBA" id="ARBA00022630"/>
    </source>
</evidence>
<reference evidence="6 7" key="1">
    <citation type="submission" date="2015-01" db="EMBL/GenBank/DDBJ databases">
        <title>Comparative genomics of non-oral Prevotella species.</title>
        <authorList>
            <person name="Accetto T."/>
            <person name="Nograsek B."/>
            <person name="Avgustin G."/>
        </authorList>
    </citation>
    <scope>NUCLEOTIDE SEQUENCE [LARGE SCALE GENOMIC DNA]</scope>
    <source>
        <strain evidence="6 7">P5-119</strain>
    </source>
</reference>
<name>A0A0D0ITR4_9BACT</name>
<dbReference type="Gene3D" id="1.10.8.260">
    <property type="entry name" value="HI0933 insert domain-like"/>
    <property type="match status" value="1"/>
</dbReference>
<dbReference type="PANTHER" id="PTHR42887:SF2">
    <property type="entry name" value="OS12G0638800 PROTEIN"/>
    <property type="match status" value="1"/>
</dbReference>
<dbReference type="RefSeq" id="WP_022317609.1">
    <property type="nucleotide sequence ID" value="NZ_JXQH01000005.1"/>
</dbReference>
<dbReference type="EMBL" id="JXQK01000055">
    <property type="protein sequence ID" value="KIP62346.1"/>
    <property type="molecule type" value="Genomic_DNA"/>
</dbReference>
<evidence type="ECO:0000259" key="4">
    <source>
        <dbReference type="Pfam" id="PF03486"/>
    </source>
</evidence>
<feature type="domain" description="RsdA/BaiN/AoA(So)-like Rossmann fold-like" evidence="4">
    <location>
        <begin position="2"/>
        <end position="402"/>
    </location>
</feature>
<accession>A0A0D0ITR4</accession>
<feature type="domain" description="RsdA/BaiN/AoA(So)-like insert" evidence="5">
    <location>
        <begin position="190"/>
        <end position="350"/>
    </location>
</feature>
<dbReference type="Gene3D" id="2.40.30.10">
    <property type="entry name" value="Translation factors"/>
    <property type="match status" value="1"/>
</dbReference>
<evidence type="ECO:0000256" key="1">
    <source>
        <dbReference type="ARBA" id="ARBA00001974"/>
    </source>
</evidence>
<keyword evidence="2" id="KW-0285">Flavoprotein</keyword>
<dbReference type="InterPro" id="IPR004792">
    <property type="entry name" value="BaiN-like"/>
</dbReference>
<dbReference type="AlphaFoldDB" id="A0A0D0ITR4"/>
<keyword evidence="7" id="KW-1185">Reference proteome</keyword>
<evidence type="ECO:0000259" key="5">
    <source>
        <dbReference type="Pfam" id="PF22780"/>
    </source>
</evidence>